<proteinExistence type="predicted"/>
<name>A0A1H3WJY4_9SPHI</name>
<sequence length="529" mass="59836">MKRIYLTLMILVLAMTGMAYLYFSRLNRESTYNEISLYAATANSGLVFCVHNDRSIFEILKGQDLFEKLLGADKFSRLSLLKDLVISNSSVNNLITGRDVFISFSGGKNKDTDYLISTQLNDEKEKPLLSSALQSEGIKITQAGGMMKLTLNDSTVFYMAMEKNLVLLSNQQELIKSALTVNPLKGPHEFISYIKSNNKLSKNSVGNLFIDFNKVPALIRSILPGNLNGNLSIFNQQNSFAALNYNFSRERLFFSGNTRLNGTGNYLNLFAGTTPRKNSIDNLLPENTANFRLYAIPDYENWRKSLNSWFDLHEEGRKVKATIAGTDKTYHLNAEEIFPRYFKDQLITFQLKSAASLGAINLSNGDKVKQLLIDISEDYDQDIKLLKVPGLLYCYFGEPLKKFGKPYYTIIDNYMIFAGQPGTLQAFLQSYRKNDLLVNTADYINLYSQISDVAGITFYVNHKNSKDLVRSQIYTPYYRHYLSKNGLGKFSSLIYQLNGDKGAFQTNLLINTLAEEENPAVTDSLSIIR</sequence>
<evidence type="ECO:0000313" key="1">
    <source>
        <dbReference type="EMBL" id="SDZ87457.1"/>
    </source>
</evidence>
<dbReference type="EMBL" id="FNRA01000001">
    <property type="protein sequence ID" value="SDZ87457.1"/>
    <property type="molecule type" value="Genomic_DNA"/>
</dbReference>
<organism evidence="1 2">
    <name type="scientific">Pedobacter hartonius</name>
    <dbReference type="NCBI Taxonomy" id="425514"/>
    <lineage>
        <taxon>Bacteria</taxon>
        <taxon>Pseudomonadati</taxon>
        <taxon>Bacteroidota</taxon>
        <taxon>Sphingobacteriia</taxon>
        <taxon>Sphingobacteriales</taxon>
        <taxon>Sphingobacteriaceae</taxon>
        <taxon>Pedobacter</taxon>
    </lineage>
</organism>
<dbReference type="RefSeq" id="WP_139298234.1">
    <property type="nucleotide sequence ID" value="NZ_FNRA01000001.1"/>
</dbReference>
<dbReference type="AlphaFoldDB" id="A0A1H3WJY4"/>
<dbReference type="OrthoDB" id="1093345at2"/>
<reference evidence="1 2" key="1">
    <citation type="submission" date="2016-10" db="EMBL/GenBank/DDBJ databases">
        <authorList>
            <person name="de Groot N.N."/>
        </authorList>
    </citation>
    <scope>NUCLEOTIDE SEQUENCE [LARGE SCALE GENOMIC DNA]</scope>
    <source>
        <strain evidence="1 2">DSM 19033</strain>
    </source>
</reference>
<keyword evidence="2" id="KW-1185">Reference proteome</keyword>
<dbReference type="STRING" id="425514.SAMN05443550_101287"/>
<accession>A0A1H3WJY4</accession>
<evidence type="ECO:0008006" key="3">
    <source>
        <dbReference type="Google" id="ProtNLM"/>
    </source>
</evidence>
<evidence type="ECO:0000313" key="2">
    <source>
        <dbReference type="Proteomes" id="UP000198850"/>
    </source>
</evidence>
<gene>
    <name evidence="1" type="ORF">SAMN05443550_101287</name>
</gene>
<dbReference type="Proteomes" id="UP000198850">
    <property type="component" value="Unassembled WGS sequence"/>
</dbReference>
<protein>
    <recommendedName>
        <fullName evidence="3">DUF3352 domain-containing protein</fullName>
    </recommendedName>
</protein>